<accession>A0A448YUX6</accession>
<dbReference type="AlphaFoldDB" id="A0A448YUX6"/>
<gene>
    <name evidence="3" type="ORF">PSNMU_V1.4_AUG-EV-PASAV3_0000230</name>
</gene>
<evidence type="ECO:0000259" key="2">
    <source>
        <dbReference type="PROSITE" id="PS50894"/>
    </source>
</evidence>
<evidence type="ECO:0000256" key="1">
    <source>
        <dbReference type="PROSITE-ProRule" id="PRU00110"/>
    </source>
</evidence>
<name>A0A448YUX6_9STRA</name>
<organism evidence="3 4">
    <name type="scientific">Pseudo-nitzschia multistriata</name>
    <dbReference type="NCBI Taxonomy" id="183589"/>
    <lineage>
        <taxon>Eukaryota</taxon>
        <taxon>Sar</taxon>
        <taxon>Stramenopiles</taxon>
        <taxon>Ochrophyta</taxon>
        <taxon>Bacillariophyta</taxon>
        <taxon>Bacillariophyceae</taxon>
        <taxon>Bacillariophycidae</taxon>
        <taxon>Bacillariales</taxon>
        <taxon>Bacillariaceae</taxon>
        <taxon>Pseudo-nitzschia</taxon>
    </lineage>
</organism>
<reference evidence="3 4" key="1">
    <citation type="submission" date="2019-01" db="EMBL/GenBank/DDBJ databases">
        <authorList>
            <person name="Ferrante I. M."/>
        </authorList>
    </citation>
    <scope>NUCLEOTIDE SEQUENCE [LARGE SCALE GENOMIC DNA]</scope>
    <source>
        <strain evidence="3 4">B856</strain>
    </source>
</reference>
<protein>
    <recommendedName>
        <fullName evidence="2">HPt domain-containing protein</fullName>
    </recommendedName>
</protein>
<evidence type="ECO:0000313" key="3">
    <source>
        <dbReference type="EMBL" id="VEU33596.1"/>
    </source>
</evidence>
<dbReference type="Pfam" id="PF01627">
    <property type="entry name" value="Hpt"/>
    <property type="match status" value="1"/>
</dbReference>
<feature type="modified residue" description="Phosphohistidine" evidence="1">
    <location>
        <position position="60"/>
    </location>
</feature>
<dbReference type="SUPFAM" id="SSF47226">
    <property type="entry name" value="Histidine-containing phosphotransfer domain, HPT domain"/>
    <property type="match status" value="1"/>
</dbReference>
<proteinExistence type="predicted"/>
<keyword evidence="4" id="KW-1185">Reference proteome</keyword>
<dbReference type="InterPro" id="IPR036641">
    <property type="entry name" value="HPT_dom_sf"/>
</dbReference>
<dbReference type="PROSITE" id="PS50894">
    <property type="entry name" value="HPT"/>
    <property type="match status" value="1"/>
</dbReference>
<evidence type="ECO:0000313" key="4">
    <source>
        <dbReference type="Proteomes" id="UP000291116"/>
    </source>
</evidence>
<dbReference type="GO" id="GO:0000160">
    <property type="term" value="P:phosphorelay signal transduction system"/>
    <property type="evidence" value="ECO:0007669"/>
    <property type="project" value="InterPro"/>
</dbReference>
<dbReference type="EMBL" id="CAACVS010000003">
    <property type="protein sequence ID" value="VEU33596.1"/>
    <property type="molecule type" value="Genomic_DNA"/>
</dbReference>
<dbReference type="SMART" id="SM00073">
    <property type="entry name" value="HPT"/>
    <property type="match status" value="1"/>
</dbReference>
<dbReference type="OrthoDB" id="39160at2759"/>
<dbReference type="Proteomes" id="UP000291116">
    <property type="component" value="Unassembled WGS sequence"/>
</dbReference>
<sequence>MSTQVIDWDEAMQQCGEDEEFLRELLGDLRDETNTQMAKMEEVIRNPTGSPFVELHRAAHVIKGAASNLMCSQLRDTALALESAATSAANAPDGATNPAVIDTVKAKFEELKNAVCLYNAHLTSLNV</sequence>
<dbReference type="InterPro" id="IPR008207">
    <property type="entry name" value="Sig_transdc_His_kin_Hpt_dom"/>
</dbReference>
<keyword evidence="1" id="KW-0597">Phosphoprotein</keyword>
<dbReference type="Gene3D" id="1.20.120.160">
    <property type="entry name" value="HPT domain"/>
    <property type="match status" value="1"/>
</dbReference>
<dbReference type="CDD" id="cd00088">
    <property type="entry name" value="HPT"/>
    <property type="match status" value="1"/>
</dbReference>
<feature type="domain" description="HPt" evidence="2">
    <location>
        <begin position="18"/>
        <end position="118"/>
    </location>
</feature>